<feature type="domain" description="At1g61320/AtMIF1 LRR" evidence="3">
    <location>
        <begin position="103"/>
        <end position="401"/>
    </location>
</feature>
<dbReference type="SUPFAM" id="SSF81383">
    <property type="entry name" value="F-box domain"/>
    <property type="match status" value="1"/>
</dbReference>
<organism evidence="4 5">
    <name type="scientific">Rubus argutus</name>
    <name type="common">Southern blackberry</name>
    <dbReference type="NCBI Taxonomy" id="59490"/>
    <lineage>
        <taxon>Eukaryota</taxon>
        <taxon>Viridiplantae</taxon>
        <taxon>Streptophyta</taxon>
        <taxon>Embryophyta</taxon>
        <taxon>Tracheophyta</taxon>
        <taxon>Spermatophyta</taxon>
        <taxon>Magnoliopsida</taxon>
        <taxon>eudicotyledons</taxon>
        <taxon>Gunneridae</taxon>
        <taxon>Pentapetalae</taxon>
        <taxon>rosids</taxon>
        <taxon>fabids</taxon>
        <taxon>Rosales</taxon>
        <taxon>Rosaceae</taxon>
        <taxon>Rosoideae</taxon>
        <taxon>Rosoideae incertae sedis</taxon>
        <taxon>Rubus</taxon>
    </lineage>
</organism>
<dbReference type="Pfam" id="PF23622">
    <property type="entry name" value="LRR_At1g61320_AtMIF1"/>
    <property type="match status" value="1"/>
</dbReference>
<dbReference type="InterPro" id="IPR032675">
    <property type="entry name" value="LRR_dom_sf"/>
</dbReference>
<dbReference type="InterPro" id="IPR053772">
    <property type="entry name" value="At1g61320/At1g61330-like"/>
</dbReference>
<feature type="domain" description="F-box" evidence="2">
    <location>
        <begin position="22"/>
        <end position="58"/>
    </location>
</feature>
<evidence type="ECO:0000259" key="3">
    <source>
        <dbReference type="Pfam" id="PF23622"/>
    </source>
</evidence>
<proteinExistence type="predicted"/>
<accession>A0AAW1WRD9</accession>
<dbReference type="EMBL" id="JBEDUW010000005">
    <property type="protein sequence ID" value="KAK9927350.1"/>
    <property type="molecule type" value="Genomic_DNA"/>
</dbReference>
<dbReference type="InterPro" id="IPR036047">
    <property type="entry name" value="F-box-like_dom_sf"/>
</dbReference>
<evidence type="ECO:0000313" key="5">
    <source>
        <dbReference type="Proteomes" id="UP001457282"/>
    </source>
</evidence>
<dbReference type="Pfam" id="PF00646">
    <property type="entry name" value="F-box"/>
    <property type="match status" value="1"/>
</dbReference>
<evidence type="ECO:0000313" key="4">
    <source>
        <dbReference type="EMBL" id="KAK9927350.1"/>
    </source>
</evidence>
<evidence type="ECO:0000259" key="2">
    <source>
        <dbReference type="Pfam" id="PF00646"/>
    </source>
</evidence>
<dbReference type="PANTHER" id="PTHR34145">
    <property type="entry name" value="OS02G0105600 PROTEIN"/>
    <property type="match status" value="1"/>
</dbReference>
<feature type="compositionally biased region" description="Low complexity" evidence="1">
    <location>
        <begin position="508"/>
        <end position="520"/>
    </location>
</feature>
<protein>
    <recommendedName>
        <fullName evidence="6">F-box domain-containing protein</fullName>
    </recommendedName>
</protein>
<keyword evidence="5" id="KW-1185">Reference proteome</keyword>
<dbReference type="InterPro" id="IPR055357">
    <property type="entry name" value="LRR_At1g61320_AtMIF1"/>
</dbReference>
<dbReference type="InterPro" id="IPR001810">
    <property type="entry name" value="F-box_dom"/>
</dbReference>
<sequence length="520" mass="58641">MQTEPPNSSSKSKKKKMKLDRISKLQDDVTQQILSYLPIRDAVRTRILSRNWRCKCSTIPCLVFDDRCCVSDQTDTETNRMRKRQTSFSSIVDQVLALHTGSIETFTLSRQNKHLDARDIDRWIFGLSQRSIKKFILEQWKGTPYNVSSRLFMFRDLIHLELYNCVLDLPSTFKGFRALKILNLQMVRIAQDVFEKMIGYCPLIERLILCDFQGITHLNIDAPNLQYLTVDGAFEDVDIGMNTSNLVHATVIQQKAASSSCSNFLKFFSQLTHVEKLSIDGFFLESAVGALQEELPKPYLSLKSLCLGIRLNNLDEILAAVRLLRSSPALQELEISVRQDAEAAAGETTYWLNDNHNWSFTQLLLVKVTGFSGVKAEVDFIKFLLLSSPALQQLVILAGQQDQAVRGKVRSWLDEDQHCAFTQLRIVKVGGISGVKAEVALIRFLLLSSPVLEKMIVWAVHQASGDRPLLKKLLQFRRASAQAEIKYLDPLNDVQANAGSNVNDDSESQTSDSISSSDSD</sequence>
<dbReference type="Proteomes" id="UP001457282">
    <property type="component" value="Unassembled WGS sequence"/>
</dbReference>
<dbReference type="SUPFAM" id="SSF52047">
    <property type="entry name" value="RNI-like"/>
    <property type="match status" value="1"/>
</dbReference>
<reference evidence="4 5" key="1">
    <citation type="journal article" date="2023" name="G3 (Bethesda)">
        <title>A chromosome-length genome assembly and annotation of blackberry (Rubus argutus, cv. 'Hillquist').</title>
        <authorList>
            <person name="Bruna T."/>
            <person name="Aryal R."/>
            <person name="Dudchenko O."/>
            <person name="Sargent D.J."/>
            <person name="Mead D."/>
            <person name="Buti M."/>
            <person name="Cavallini A."/>
            <person name="Hytonen T."/>
            <person name="Andres J."/>
            <person name="Pham M."/>
            <person name="Weisz D."/>
            <person name="Mascagni F."/>
            <person name="Usai G."/>
            <person name="Natali L."/>
            <person name="Bassil N."/>
            <person name="Fernandez G.E."/>
            <person name="Lomsadze A."/>
            <person name="Armour M."/>
            <person name="Olukolu B."/>
            <person name="Poorten T."/>
            <person name="Britton C."/>
            <person name="Davik J."/>
            <person name="Ashrafi H."/>
            <person name="Aiden E.L."/>
            <person name="Borodovsky M."/>
            <person name="Worthington M."/>
        </authorList>
    </citation>
    <scope>NUCLEOTIDE SEQUENCE [LARGE SCALE GENOMIC DNA]</scope>
    <source>
        <strain evidence="4">PI 553951</strain>
    </source>
</reference>
<evidence type="ECO:0008006" key="6">
    <source>
        <dbReference type="Google" id="ProtNLM"/>
    </source>
</evidence>
<dbReference type="AlphaFoldDB" id="A0AAW1WRD9"/>
<dbReference type="Gene3D" id="3.80.10.10">
    <property type="entry name" value="Ribonuclease Inhibitor"/>
    <property type="match status" value="1"/>
</dbReference>
<evidence type="ECO:0000256" key="1">
    <source>
        <dbReference type="SAM" id="MobiDB-lite"/>
    </source>
</evidence>
<gene>
    <name evidence="4" type="ORF">M0R45_024537</name>
</gene>
<feature type="region of interest" description="Disordered" evidence="1">
    <location>
        <begin position="496"/>
        <end position="520"/>
    </location>
</feature>
<dbReference type="Gene3D" id="1.20.1280.50">
    <property type="match status" value="1"/>
</dbReference>
<name>A0AAW1WRD9_RUBAR</name>
<comment type="caution">
    <text evidence="4">The sequence shown here is derived from an EMBL/GenBank/DDBJ whole genome shotgun (WGS) entry which is preliminary data.</text>
</comment>
<dbReference type="PANTHER" id="PTHR34145:SF28">
    <property type="entry name" value="F-BOX DOMAIN-CONTAINING PROTEIN"/>
    <property type="match status" value="1"/>
</dbReference>